<dbReference type="EMBL" id="JAAMPC010000008">
    <property type="protein sequence ID" value="KAG2298854.1"/>
    <property type="molecule type" value="Genomic_DNA"/>
</dbReference>
<dbReference type="Proteomes" id="UP000886595">
    <property type="component" value="Unassembled WGS sequence"/>
</dbReference>
<keyword evidence="3" id="KW-1185">Reference proteome</keyword>
<sequence length="86" mass="10123">MVNIRHFSDTSSSEYDTNSEEESLPKQFTFGERSSTPKKEPSINEIYSSDEKINYAARREEIPNKRFSSKVMVFTFDDIPFDKWND</sequence>
<accession>A0A8X7S7E0</accession>
<evidence type="ECO:0000313" key="3">
    <source>
        <dbReference type="Proteomes" id="UP000886595"/>
    </source>
</evidence>
<evidence type="ECO:0000256" key="1">
    <source>
        <dbReference type="SAM" id="MobiDB-lite"/>
    </source>
</evidence>
<evidence type="ECO:0000313" key="2">
    <source>
        <dbReference type="EMBL" id="KAG2298854.1"/>
    </source>
</evidence>
<organism evidence="2 3">
    <name type="scientific">Brassica carinata</name>
    <name type="common">Ethiopian mustard</name>
    <name type="synonym">Abyssinian cabbage</name>
    <dbReference type="NCBI Taxonomy" id="52824"/>
    <lineage>
        <taxon>Eukaryota</taxon>
        <taxon>Viridiplantae</taxon>
        <taxon>Streptophyta</taxon>
        <taxon>Embryophyta</taxon>
        <taxon>Tracheophyta</taxon>
        <taxon>Spermatophyta</taxon>
        <taxon>Magnoliopsida</taxon>
        <taxon>eudicotyledons</taxon>
        <taxon>Gunneridae</taxon>
        <taxon>Pentapetalae</taxon>
        <taxon>rosids</taxon>
        <taxon>malvids</taxon>
        <taxon>Brassicales</taxon>
        <taxon>Brassicaceae</taxon>
        <taxon>Brassiceae</taxon>
        <taxon>Brassica</taxon>
    </lineage>
</organism>
<comment type="caution">
    <text evidence="2">The sequence shown here is derived from an EMBL/GenBank/DDBJ whole genome shotgun (WGS) entry which is preliminary data.</text>
</comment>
<feature type="region of interest" description="Disordered" evidence="1">
    <location>
        <begin position="1"/>
        <end position="44"/>
    </location>
</feature>
<gene>
    <name evidence="2" type="ORF">Bca52824_035326</name>
</gene>
<name>A0A8X7S7E0_BRACI</name>
<protein>
    <submittedName>
        <fullName evidence="2">Uncharacterized protein</fullName>
    </submittedName>
</protein>
<dbReference type="AlphaFoldDB" id="A0A8X7S7E0"/>
<reference evidence="2 3" key="1">
    <citation type="submission" date="2020-02" db="EMBL/GenBank/DDBJ databases">
        <authorList>
            <person name="Ma Q."/>
            <person name="Huang Y."/>
            <person name="Song X."/>
            <person name="Pei D."/>
        </authorList>
    </citation>
    <scope>NUCLEOTIDE SEQUENCE [LARGE SCALE GENOMIC DNA]</scope>
    <source>
        <strain evidence="2">Sxm20200214</strain>
        <tissue evidence="2">Leaf</tissue>
    </source>
</reference>
<dbReference type="OrthoDB" id="1128454at2759"/>
<proteinExistence type="predicted"/>